<evidence type="ECO:0000313" key="1">
    <source>
        <dbReference type="EMBL" id="CAG2206500.1"/>
    </source>
</evidence>
<protein>
    <submittedName>
        <fullName evidence="1">Uncharacterized protein</fullName>
    </submittedName>
</protein>
<name>A0A8S3RIF4_MYTED</name>
<dbReference type="Gene3D" id="3.60.10.10">
    <property type="entry name" value="Endonuclease/exonuclease/phosphatase"/>
    <property type="match status" value="1"/>
</dbReference>
<evidence type="ECO:0000313" key="2">
    <source>
        <dbReference type="Proteomes" id="UP000683360"/>
    </source>
</evidence>
<organism evidence="1 2">
    <name type="scientific">Mytilus edulis</name>
    <name type="common">Blue mussel</name>
    <dbReference type="NCBI Taxonomy" id="6550"/>
    <lineage>
        <taxon>Eukaryota</taxon>
        <taxon>Metazoa</taxon>
        <taxon>Spiralia</taxon>
        <taxon>Lophotrochozoa</taxon>
        <taxon>Mollusca</taxon>
        <taxon>Bivalvia</taxon>
        <taxon>Autobranchia</taxon>
        <taxon>Pteriomorphia</taxon>
        <taxon>Mytilida</taxon>
        <taxon>Mytiloidea</taxon>
        <taxon>Mytilidae</taxon>
        <taxon>Mytilinae</taxon>
        <taxon>Mytilus</taxon>
    </lineage>
</organism>
<dbReference type="AlphaFoldDB" id="A0A8S3RIF4"/>
<reference evidence="1" key="1">
    <citation type="submission" date="2021-03" db="EMBL/GenBank/DDBJ databases">
        <authorList>
            <person name="Bekaert M."/>
        </authorList>
    </citation>
    <scope>NUCLEOTIDE SEQUENCE</scope>
</reference>
<comment type="caution">
    <text evidence="1">The sequence shown here is derived from an EMBL/GenBank/DDBJ whole genome shotgun (WGS) entry which is preliminary data.</text>
</comment>
<gene>
    <name evidence="1" type="ORF">MEDL_20820</name>
</gene>
<dbReference type="OrthoDB" id="8039052at2759"/>
<dbReference type="Proteomes" id="UP000683360">
    <property type="component" value="Unassembled WGS sequence"/>
</dbReference>
<accession>A0A8S3RIF4</accession>
<sequence>MDDEEYEYDIGLQKRNSCDNKVDARGKQLLQLCITLKLRILNGRMLGDSNGNFTCFKPNGTSVVDYIIMSEDLIQHTLNCKVSNFIPCFSDCHCKVSCMLLASYCPVFINKNESTQNFPGKFKWTDCSKEKFQDALCHPSCKLDINAFLTNNYQDKSNINSAATDLQNIIIKAAKMSLKFKSNKYKKKTINKKKWYDQDLYNKRRELNIKAKHMSENPYNINIRNNYFKHYREFKKLKKYKRKEFKSKIVKQLDNLLTKNPKEYWNLVNKLKGETEETRDTPETSINNSTWTKYFQDLNSLSDTNKSKINLLNNMLVDLEKENMSNVLDYKVTNQEIFKAITNLKPGKACAKWTLFLMSAEYEDCLNGALLFNMMELRKFTTVLWTTEGE</sequence>
<dbReference type="InterPro" id="IPR036691">
    <property type="entry name" value="Endo/exonu/phosph_ase_sf"/>
</dbReference>
<keyword evidence="2" id="KW-1185">Reference proteome</keyword>
<proteinExistence type="predicted"/>
<dbReference type="EMBL" id="CAJPWZ010001052">
    <property type="protein sequence ID" value="CAG2206500.1"/>
    <property type="molecule type" value="Genomic_DNA"/>
</dbReference>